<name>A0A830HFP7_9CHLO</name>
<accession>A0A830HFP7</accession>
<dbReference type="PANTHER" id="PTHR10183:SF379">
    <property type="entry name" value="CALPAIN-5"/>
    <property type="match status" value="1"/>
</dbReference>
<organism evidence="9 10">
    <name type="scientific">Pycnococcus provasolii</name>
    <dbReference type="NCBI Taxonomy" id="41880"/>
    <lineage>
        <taxon>Eukaryota</taxon>
        <taxon>Viridiplantae</taxon>
        <taxon>Chlorophyta</taxon>
        <taxon>Pseudoscourfieldiophyceae</taxon>
        <taxon>Pseudoscourfieldiales</taxon>
        <taxon>Pycnococcaceae</taxon>
        <taxon>Pycnococcus</taxon>
    </lineage>
</organism>
<comment type="caution">
    <text evidence="9">The sequence shown here is derived from an EMBL/GenBank/DDBJ whole genome shotgun (WGS) entry which is preliminary data.</text>
</comment>
<dbReference type="InterPro" id="IPR001300">
    <property type="entry name" value="Peptidase_C2_calpain_cat"/>
</dbReference>
<dbReference type="PROSITE" id="PS50203">
    <property type="entry name" value="CALPAIN_CAT"/>
    <property type="match status" value="1"/>
</dbReference>
<dbReference type="Gene3D" id="3.90.70.10">
    <property type="entry name" value="Cysteine proteinases"/>
    <property type="match status" value="1"/>
</dbReference>
<evidence type="ECO:0000256" key="7">
    <source>
        <dbReference type="SAM" id="MobiDB-lite"/>
    </source>
</evidence>
<dbReference type="InterPro" id="IPR022684">
    <property type="entry name" value="Calpain_cysteine_protease"/>
</dbReference>
<feature type="active site" evidence="5 6">
    <location>
        <position position="215"/>
    </location>
</feature>
<evidence type="ECO:0000256" key="2">
    <source>
        <dbReference type="ARBA" id="ARBA00022670"/>
    </source>
</evidence>
<dbReference type="EMBL" id="BNJQ01000010">
    <property type="protein sequence ID" value="GHP05628.1"/>
    <property type="molecule type" value="Genomic_DNA"/>
</dbReference>
<evidence type="ECO:0000256" key="4">
    <source>
        <dbReference type="ARBA" id="ARBA00022807"/>
    </source>
</evidence>
<keyword evidence="2 6" id="KW-0645">Protease</keyword>
<evidence type="ECO:0000256" key="1">
    <source>
        <dbReference type="ARBA" id="ARBA00007623"/>
    </source>
</evidence>
<evidence type="ECO:0000256" key="5">
    <source>
        <dbReference type="PIRSR" id="PIRSR622684-1"/>
    </source>
</evidence>
<sequence>MSTMISFLCPCFFPETSHTADDDSQEAPQDSPPRNLLFDVGDVGDVLSSVVAASSVAASLYSGDESLLPPFLRQFRAPNVRKGGSEGFFGVPKFNPRYVPSEDPVDDDDDDDEDDDDDDDQGTYDEDGVYTDEAFPAAHESLGNMSGDDANPEEQEKLMQMLETVREGWARPKQMWGTQAAIKYVKGAKSMPEESPVLFECTSPLDVKQGGLGDCWLVSAMAAIAEFPFLVRRLFKQTELAEDCRYDVRLYDMTEQRWDVVTIDDRLPFAKKPKYYGNIMMAKPTGDGEVWPCLLEKAAAKLVGSYGKLDGGFAGVALEMLTGKPTISIKMSPDGGTHECGRFFCRPADKSSPLVPATVHLRRIDSQDNPLKYYYCDDPVAEEYGVPSELNDSDELWERLHTFDQQGCLVVCSSRGSGEGVIGGHAYSVIQFVQVDDEVDDETGEPLRLVQIRNPHGRNEFHGRFSDGDGAWEDYPVAASECGMDDPDQHDKKDGAFWMSFADFMRLFKRVDVNMQTNCDTNGQFA</sequence>
<feature type="domain" description="Calpain catalytic" evidence="8">
    <location>
        <begin position="129"/>
        <end position="517"/>
    </location>
</feature>
<dbReference type="SUPFAM" id="SSF54001">
    <property type="entry name" value="Cysteine proteinases"/>
    <property type="match status" value="1"/>
</dbReference>
<evidence type="ECO:0000256" key="3">
    <source>
        <dbReference type="ARBA" id="ARBA00022801"/>
    </source>
</evidence>
<dbReference type="PANTHER" id="PTHR10183">
    <property type="entry name" value="CALPAIN"/>
    <property type="match status" value="1"/>
</dbReference>
<dbReference type="Proteomes" id="UP000660262">
    <property type="component" value="Unassembled WGS sequence"/>
</dbReference>
<dbReference type="GO" id="GO:0004198">
    <property type="term" value="F:calcium-dependent cysteine-type endopeptidase activity"/>
    <property type="evidence" value="ECO:0007669"/>
    <property type="project" value="InterPro"/>
</dbReference>
<dbReference type="PROSITE" id="PS00139">
    <property type="entry name" value="THIOL_PROTEASE_CYS"/>
    <property type="match status" value="1"/>
</dbReference>
<dbReference type="InterPro" id="IPR038765">
    <property type="entry name" value="Papain-like_cys_pep_sf"/>
</dbReference>
<evidence type="ECO:0000313" key="10">
    <source>
        <dbReference type="Proteomes" id="UP000660262"/>
    </source>
</evidence>
<evidence type="ECO:0000313" key="9">
    <source>
        <dbReference type="EMBL" id="GHP05628.1"/>
    </source>
</evidence>
<reference evidence="9" key="1">
    <citation type="submission" date="2020-10" db="EMBL/GenBank/DDBJ databases">
        <title>Unveiling of a novel bifunctional photoreceptor, Dualchrome1, isolated from a cosmopolitan green alga.</title>
        <authorList>
            <person name="Suzuki S."/>
            <person name="Kawachi M."/>
        </authorList>
    </citation>
    <scope>NUCLEOTIDE SEQUENCE</scope>
    <source>
        <strain evidence="9">NIES 2893</strain>
    </source>
</reference>
<dbReference type="GO" id="GO:0006508">
    <property type="term" value="P:proteolysis"/>
    <property type="evidence" value="ECO:0007669"/>
    <property type="project" value="UniProtKB-KW"/>
</dbReference>
<dbReference type="SMART" id="SM00230">
    <property type="entry name" value="CysPc"/>
    <property type="match status" value="1"/>
</dbReference>
<comment type="similarity">
    <text evidence="1">Belongs to the peptidase C2 family.</text>
</comment>
<keyword evidence="4 6" id="KW-0788">Thiol protease</keyword>
<feature type="active site" evidence="5 6">
    <location>
        <position position="454"/>
    </location>
</feature>
<protein>
    <recommendedName>
        <fullName evidence="8">Calpain catalytic domain-containing protein</fullName>
    </recommendedName>
</protein>
<dbReference type="OrthoDB" id="424753at2759"/>
<dbReference type="AlphaFoldDB" id="A0A830HFP7"/>
<keyword evidence="10" id="KW-1185">Reference proteome</keyword>
<feature type="active site" evidence="5 6">
    <location>
        <position position="425"/>
    </location>
</feature>
<dbReference type="PRINTS" id="PR00704">
    <property type="entry name" value="CALPAIN"/>
</dbReference>
<feature type="compositionally biased region" description="Acidic residues" evidence="7">
    <location>
        <begin position="103"/>
        <end position="130"/>
    </location>
</feature>
<feature type="region of interest" description="Disordered" evidence="7">
    <location>
        <begin position="86"/>
        <end position="130"/>
    </location>
</feature>
<dbReference type="InterPro" id="IPR000169">
    <property type="entry name" value="Pept_cys_AS"/>
</dbReference>
<gene>
    <name evidence="9" type="ORF">PPROV_000437800</name>
</gene>
<feature type="region of interest" description="Disordered" evidence="7">
    <location>
        <begin position="18"/>
        <end position="37"/>
    </location>
</feature>
<evidence type="ECO:0000259" key="8">
    <source>
        <dbReference type="PROSITE" id="PS50203"/>
    </source>
</evidence>
<evidence type="ECO:0000256" key="6">
    <source>
        <dbReference type="PROSITE-ProRule" id="PRU00239"/>
    </source>
</evidence>
<keyword evidence="3 6" id="KW-0378">Hydrolase</keyword>
<proteinExistence type="inferred from homology"/>
<dbReference type="Pfam" id="PF00648">
    <property type="entry name" value="Peptidase_C2"/>
    <property type="match status" value="1"/>
</dbReference>